<gene>
    <name evidence="4" type="ORF">DRP44_05565</name>
</gene>
<dbReference type="Gene3D" id="3.30.300.70">
    <property type="entry name" value="RimP-like superfamily, N-terminal"/>
    <property type="match status" value="1"/>
</dbReference>
<evidence type="ECO:0000313" key="4">
    <source>
        <dbReference type="EMBL" id="RKX65773.1"/>
    </source>
</evidence>
<dbReference type="GO" id="GO:0005829">
    <property type="term" value="C:cytosol"/>
    <property type="evidence" value="ECO:0007669"/>
    <property type="project" value="TreeGrafter"/>
</dbReference>
<dbReference type="GO" id="GO:0006412">
    <property type="term" value="P:translation"/>
    <property type="evidence" value="ECO:0007669"/>
    <property type="project" value="TreeGrafter"/>
</dbReference>
<dbReference type="InterPro" id="IPR028989">
    <property type="entry name" value="RimP_N"/>
</dbReference>
<keyword evidence="1" id="KW-0963">Cytoplasm</keyword>
<dbReference type="PANTHER" id="PTHR33867">
    <property type="entry name" value="RIBOSOME MATURATION FACTOR RIMP"/>
    <property type="match status" value="1"/>
</dbReference>
<evidence type="ECO:0000259" key="3">
    <source>
        <dbReference type="Pfam" id="PF02576"/>
    </source>
</evidence>
<accession>A0A660S8N6</accession>
<evidence type="ECO:0000313" key="5">
    <source>
        <dbReference type="Proteomes" id="UP000282321"/>
    </source>
</evidence>
<feature type="domain" description="Ribosome maturation factor RimP N-terminal" evidence="3">
    <location>
        <begin position="25"/>
        <end position="87"/>
    </location>
</feature>
<dbReference type="InterPro" id="IPR035956">
    <property type="entry name" value="RimP_N_sf"/>
</dbReference>
<proteinExistence type="predicted"/>
<comment type="caution">
    <text evidence="4">The sequence shown here is derived from an EMBL/GenBank/DDBJ whole genome shotgun (WGS) entry which is preliminary data.</text>
</comment>
<dbReference type="GO" id="GO:0000028">
    <property type="term" value="P:ribosomal small subunit assembly"/>
    <property type="evidence" value="ECO:0007669"/>
    <property type="project" value="TreeGrafter"/>
</dbReference>
<dbReference type="Pfam" id="PF02576">
    <property type="entry name" value="RimP_N"/>
    <property type="match status" value="1"/>
</dbReference>
<dbReference type="PANTHER" id="PTHR33867:SF1">
    <property type="entry name" value="RIBOSOME MATURATION FACTOR RIMP"/>
    <property type="match status" value="1"/>
</dbReference>
<organism evidence="4 5">
    <name type="scientific">candidate division TA06 bacterium</name>
    <dbReference type="NCBI Taxonomy" id="2250710"/>
    <lineage>
        <taxon>Bacteria</taxon>
        <taxon>Bacteria division TA06</taxon>
    </lineage>
</organism>
<evidence type="ECO:0000256" key="1">
    <source>
        <dbReference type="ARBA" id="ARBA00022490"/>
    </source>
</evidence>
<reference evidence="4 5" key="1">
    <citation type="submission" date="2018-06" db="EMBL/GenBank/DDBJ databases">
        <title>Extensive metabolic versatility and redundancy in microbially diverse, dynamic hydrothermal sediments.</title>
        <authorList>
            <person name="Dombrowski N."/>
            <person name="Teske A."/>
            <person name="Baker B.J."/>
        </authorList>
    </citation>
    <scope>NUCLEOTIDE SEQUENCE [LARGE SCALE GENOMIC DNA]</scope>
    <source>
        <strain evidence="4">B35_G9</strain>
    </source>
</reference>
<protein>
    <recommendedName>
        <fullName evidence="3">Ribosome maturation factor RimP N-terminal domain-containing protein</fullName>
    </recommendedName>
</protein>
<dbReference type="AlphaFoldDB" id="A0A660S8N6"/>
<sequence length="96" mass="11340">MMKKEMILDSTRRYLERIFEEFPEEAYKTVRILLKGSKNNRKLEIFVDKKGGVTIDDCVMITRKLSKYIDNDENFDEHFILEISSPGEFGNKDKEA</sequence>
<dbReference type="SUPFAM" id="SSF75420">
    <property type="entry name" value="YhbC-like, N-terminal domain"/>
    <property type="match status" value="1"/>
</dbReference>
<dbReference type="InterPro" id="IPR003728">
    <property type="entry name" value="Ribosome_maturation_RimP"/>
</dbReference>
<keyword evidence="2" id="KW-0690">Ribosome biogenesis</keyword>
<name>A0A660S8N6_UNCT6</name>
<evidence type="ECO:0000256" key="2">
    <source>
        <dbReference type="ARBA" id="ARBA00022517"/>
    </source>
</evidence>
<dbReference type="Proteomes" id="UP000282321">
    <property type="component" value="Unassembled WGS sequence"/>
</dbReference>
<dbReference type="EMBL" id="QNBC01000072">
    <property type="protein sequence ID" value="RKX65773.1"/>
    <property type="molecule type" value="Genomic_DNA"/>
</dbReference>